<evidence type="ECO:0000313" key="4">
    <source>
        <dbReference type="Proteomes" id="UP001597296"/>
    </source>
</evidence>
<reference evidence="4" key="1">
    <citation type="journal article" date="2019" name="Int. J. Syst. Evol. Microbiol.">
        <title>The Global Catalogue of Microorganisms (GCM) 10K type strain sequencing project: providing services to taxonomists for standard genome sequencing and annotation.</title>
        <authorList>
            <consortium name="The Broad Institute Genomics Platform"/>
            <consortium name="The Broad Institute Genome Sequencing Center for Infectious Disease"/>
            <person name="Wu L."/>
            <person name="Ma J."/>
        </authorList>
    </citation>
    <scope>NUCLEOTIDE SEQUENCE [LARGE SCALE GENOMIC DNA]</scope>
    <source>
        <strain evidence="4">KCTC 15012</strain>
    </source>
</reference>
<gene>
    <name evidence="3" type="ORF">ACFSNB_15040</name>
</gene>
<dbReference type="Proteomes" id="UP001597296">
    <property type="component" value="Unassembled WGS sequence"/>
</dbReference>
<dbReference type="Gene3D" id="3.40.50.2000">
    <property type="entry name" value="Glycogen Phosphorylase B"/>
    <property type="match status" value="2"/>
</dbReference>
<comment type="caution">
    <text evidence="3">The sequence shown here is derived from an EMBL/GenBank/DDBJ whole genome shotgun (WGS) entry which is preliminary data.</text>
</comment>
<dbReference type="EMBL" id="JBHUIY010000036">
    <property type="protein sequence ID" value="MFD2235127.1"/>
    <property type="molecule type" value="Genomic_DNA"/>
</dbReference>
<accession>A0ABW5CGM4</accession>
<dbReference type="PANTHER" id="PTHR12526:SF510">
    <property type="entry name" value="D-INOSITOL 3-PHOSPHATE GLYCOSYLTRANSFERASE"/>
    <property type="match status" value="1"/>
</dbReference>
<keyword evidence="1" id="KW-0328">Glycosyltransferase</keyword>
<proteinExistence type="predicted"/>
<keyword evidence="4" id="KW-1185">Reference proteome</keyword>
<evidence type="ECO:0000313" key="3">
    <source>
        <dbReference type="EMBL" id="MFD2235127.1"/>
    </source>
</evidence>
<name>A0ABW5CGM4_9PROT</name>
<dbReference type="PANTHER" id="PTHR12526">
    <property type="entry name" value="GLYCOSYLTRANSFERASE"/>
    <property type="match status" value="1"/>
</dbReference>
<evidence type="ECO:0000256" key="2">
    <source>
        <dbReference type="ARBA" id="ARBA00022679"/>
    </source>
</evidence>
<organism evidence="3 4">
    <name type="scientific">Phaeospirillum tilakii</name>
    <dbReference type="NCBI Taxonomy" id="741673"/>
    <lineage>
        <taxon>Bacteria</taxon>
        <taxon>Pseudomonadati</taxon>
        <taxon>Pseudomonadota</taxon>
        <taxon>Alphaproteobacteria</taxon>
        <taxon>Rhodospirillales</taxon>
        <taxon>Rhodospirillaceae</taxon>
        <taxon>Phaeospirillum</taxon>
    </lineage>
</organism>
<dbReference type="Pfam" id="PF13692">
    <property type="entry name" value="Glyco_trans_1_4"/>
    <property type="match status" value="1"/>
</dbReference>
<evidence type="ECO:0000256" key="1">
    <source>
        <dbReference type="ARBA" id="ARBA00022676"/>
    </source>
</evidence>
<dbReference type="SUPFAM" id="SSF53756">
    <property type="entry name" value="UDP-Glycosyltransferase/glycogen phosphorylase"/>
    <property type="match status" value="1"/>
</dbReference>
<dbReference type="RefSeq" id="WP_377318017.1">
    <property type="nucleotide sequence ID" value="NZ_JBHUIY010000036.1"/>
</dbReference>
<sequence>MHVTLVDESVAFDGLSPATRPLGGAERAFAALAEALARRGHTVEAFTATPAALEVAGVRWQPFGARRPSRTDWLIAYRKPELLDFVAKAGRRVLWLTGPARQMNAAPARAALDRHAPFLLLIAEAQASFDRRGLTAALLPMAVTPPYADAEPAPARPPYAIATTHPAHGLDTLLTLWRERIRPAAPEAELWLCSALLARAEAGGAIDPALHPVAQQALDARADGVRIVRPEGDVGMARLYAGASVHLYPGHPDEMGAYTLMDSQACGCPAVARPLGAAPERIANGVSGYLVPDDDSFANLAALLLTHDDTRALLGAEARARFRRLDWDNAAGALEGWLR</sequence>
<protein>
    <submittedName>
        <fullName evidence="3">Glycosyltransferase</fullName>
    </submittedName>
</protein>
<keyword evidence="2" id="KW-0808">Transferase</keyword>